<dbReference type="PANTHER" id="PTHR24567">
    <property type="entry name" value="CRP FAMILY TRANSCRIPTIONAL REGULATORY PROTEIN"/>
    <property type="match status" value="1"/>
</dbReference>
<reference evidence="5 6" key="1">
    <citation type="journal article" date="2015" name="Int. J. Syst. Evol. Microbiol.">
        <title>Nitrosospira lacus sp. nov., a psychrotolerant, ammonia-oxidizing bacterium from sandy lake sediment.</title>
        <authorList>
            <person name="Urakawa H."/>
            <person name="Garcia J.C."/>
            <person name="Nielsen J.L."/>
            <person name="Le V.Q."/>
            <person name="Kozlowski J.A."/>
            <person name="Stein L.Y."/>
            <person name="Lim C.K."/>
            <person name="Pommerening-Roser A."/>
            <person name="Martens-Habbena W."/>
            <person name="Stahl D.A."/>
            <person name="Klotz M.G."/>
        </authorList>
    </citation>
    <scope>NUCLEOTIDE SEQUENCE [LARGE SCALE GENOMIC DNA]</scope>
    <source>
        <strain evidence="5 6">APG3</strain>
    </source>
</reference>
<dbReference type="InterPro" id="IPR000595">
    <property type="entry name" value="cNMP-bd_dom"/>
</dbReference>
<dbReference type="GO" id="GO:0016301">
    <property type="term" value="F:kinase activity"/>
    <property type="evidence" value="ECO:0007669"/>
    <property type="project" value="UniProtKB-KW"/>
</dbReference>
<dbReference type="Proteomes" id="UP000012179">
    <property type="component" value="Chromosome"/>
</dbReference>
<dbReference type="RefSeq" id="WP_004175699.1">
    <property type="nucleotide sequence ID" value="NZ_CP021106.3"/>
</dbReference>
<sequence length="258" mass="28472">MFPLQSPKQNRILAALPAEDYARLLPYLEPALMSLGQVVYEPGTLINHLYFPATSILAPVYGVENGTSVRLAIIGNEGLTGVSTLLGGGGMPGGVVVQSAGNAYRIKADILKKEFDSRGKFQRLVLHYTQALITQTAQNAVCNRHHNIEQQLGRFLLMSLDRLSGNELQMTHEQIAIMLGVRRESVTQAALKLQTIGAIQYSRGHITVLDREELEGCVCECYAVVNNEYERLLPYRPLSDPAPAAAKRRVSKELWTVN</sequence>
<dbReference type="InterPro" id="IPR018490">
    <property type="entry name" value="cNMP-bd_dom_sf"/>
</dbReference>
<keyword evidence="2" id="KW-0238">DNA-binding</keyword>
<dbReference type="SUPFAM" id="SSF46785">
    <property type="entry name" value="Winged helix' DNA-binding domain"/>
    <property type="match status" value="1"/>
</dbReference>
<proteinExistence type="predicted"/>
<accession>A0A1W6SNT2</accession>
<protein>
    <submittedName>
        <fullName evidence="5">Protein kinase</fullName>
    </submittedName>
</protein>
<dbReference type="PANTHER" id="PTHR24567:SF74">
    <property type="entry name" value="HTH-TYPE TRANSCRIPTIONAL REGULATOR ARCR"/>
    <property type="match status" value="1"/>
</dbReference>
<dbReference type="PROSITE" id="PS51063">
    <property type="entry name" value="HTH_CRP_2"/>
    <property type="match status" value="1"/>
</dbReference>
<dbReference type="GO" id="GO:0005829">
    <property type="term" value="C:cytosol"/>
    <property type="evidence" value="ECO:0007669"/>
    <property type="project" value="TreeGrafter"/>
</dbReference>
<dbReference type="GO" id="GO:0003677">
    <property type="term" value="F:DNA binding"/>
    <property type="evidence" value="ECO:0007669"/>
    <property type="project" value="UniProtKB-KW"/>
</dbReference>
<dbReference type="Gene3D" id="2.60.120.10">
    <property type="entry name" value="Jelly Rolls"/>
    <property type="match status" value="1"/>
</dbReference>
<evidence type="ECO:0000256" key="1">
    <source>
        <dbReference type="ARBA" id="ARBA00023015"/>
    </source>
</evidence>
<dbReference type="AlphaFoldDB" id="A0A1W6SNT2"/>
<dbReference type="GO" id="GO:0003700">
    <property type="term" value="F:DNA-binding transcription factor activity"/>
    <property type="evidence" value="ECO:0007669"/>
    <property type="project" value="TreeGrafter"/>
</dbReference>
<keyword evidence="1" id="KW-0805">Transcription regulation</keyword>
<dbReference type="EMBL" id="CP021106">
    <property type="protein sequence ID" value="ARO87465.1"/>
    <property type="molecule type" value="Genomic_DNA"/>
</dbReference>
<feature type="domain" description="HTH crp-type" evidence="4">
    <location>
        <begin position="146"/>
        <end position="212"/>
    </location>
</feature>
<dbReference type="Pfam" id="PF13545">
    <property type="entry name" value="HTH_Crp_2"/>
    <property type="match status" value="1"/>
</dbReference>
<dbReference type="eggNOG" id="COG0664">
    <property type="taxonomic scope" value="Bacteria"/>
</dbReference>
<keyword evidence="5" id="KW-0808">Transferase</keyword>
<keyword evidence="5" id="KW-0418">Kinase</keyword>
<dbReference type="SUPFAM" id="SSF51206">
    <property type="entry name" value="cAMP-binding domain-like"/>
    <property type="match status" value="1"/>
</dbReference>
<dbReference type="InterPro" id="IPR012318">
    <property type="entry name" value="HTH_CRP"/>
</dbReference>
<dbReference type="InterPro" id="IPR014710">
    <property type="entry name" value="RmlC-like_jellyroll"/>
</dbReference>
<dbReference type="InterPro" id="IPR050397">
    <property type="entry name" value="Env_Response_Regulators"/>
</dbReference>
<dbReference type="KEGG" id="nlc:EBAPG3_006590"/>
<keyword evidence="3" id="KW-0804">Transcription</keyword>
<gene>
    <name evidence="5" type="ORF">EBAPG3_006590</name>
</gene>
<dbReference type="SMART" id="SM00100">
    <property type="entry name" value="cNMP"/>
    <property type="match status" value="1"/>
</dbReference>
<organism evidence="5 6">
    <name type="scientific">Nitrosospira lacus</name>
    <dbReference type="NCBI Taxonomy" id="1288494"/>
    <lineage>
        <taxon>Bacteria</taxon>
        <taxon>Pseudomonadati</taxon>
        <taxon>Pseudomonadota</taxon>
        <taxon>Betaproteobacteria</taxon>
        <taxon>Nitrosomonadales</taxon>
        <taxon>Nitrosomonadaceae</taxon>
        <taxon>Nitrosospira</taxon>
    </lineage>
</organism>
<evidence type="ECO:0000259" key="4">
    <source>
        <dbReference type="PROSITE" id="PS51063"/>
    </source>
</evidence>
<evidence type="ECO:0000256" key="2">
    <source>
        <dbReference type="ARBA" id="ARBA00023125"/>
    </source>
</evidence>
<evidence type="ECO:0000313" key="6">
    <source>
        <dbReference type="Proteomes" id="UP000012179"/>
    </source>
</evidence>
<evidence type="ECO:0000313" key="5">
    <source>
        <dbReference type="EMBL" id="ARO87465.1"/>
    </source>
</evidence>
<keyword evidence="6" id="KW-1185">Reference proteome</keyword>
<dbReference type="InterPro" id="IPR036390">
    <property type="entry name" value="WH_DNA-bd_sf"/>
</dbReference>
<evidence type="ECO:0000256" key="3">
    <source>
        <dbReference type="ARBA" id="ARBA00023163"/>
    </source>
</evidence>
<dbReference type="OrthoDB" id="8969464at2"/>
<name>A0A1W6SNT2_9PROT</name>